<organism evidence="2 3">
    <name type="scientific">Iocasia fonsfrigidae</name>
    <dbReference type="NCBI Taxonomy" id="2682810"/>
    <lineage>
        <taxon>Bacteria</taxon>
        <taxon>Bacillati</taxon>
        <taxon>Bacillota</taxon>
        <taxon>Clostridia</taxon>
        <taxon>Halanaerobiales</taxon>
        <taxon>Halanaerobiaceae</taxon>
        <taxon>Iocasia</taxon>
    </lineage>
</organism>
<dbReference type="Pfam" id="PF09989">
    <property type="entry name" value="DUF2229"/>
    <property type="match status" value="1"/>
</dbReference>
<protein>
    <recommendedName>
        <fullName evidence="1">DUF2229 domain-containing protein</fullName>
    </recommendedName>
</protein>
<feature type="domain" description="DUF2229" evidence="1">
    <location>
        <begin position="2"/>
        <end position="219"/>
    </location>
</feature>
<dbReference type="Proteomes" id="UP000665020">
    <property type="component" value="Chromosome"/>
</dbReference>
<dbReference type="PANTHER" id="PTHR32329:SF2">
    <property type="entry name" value="BIFUNCTIONAL PROTEIN [INCLUDES 2-HYDROXYACYL-COA DEHYDRATASE (N-TER) AND ITS ACTIVATOR DOMAIN (C_TERM)"/>
    <property type="match status" value="1"/>
</dbReference>
<dbReference type="AlphaFoldDB" id="A0A8A7KI91"/>
<evidence type="ECO:0000259" key="1">
    <source>
        <dbReference type="Pfam" id="PF09989"/>
    </source>
</evidence>
<keyword evidence="3" id="KW-1185">Reference proteome</keyword>
<gene>
    <name evidence="2" type="ORF">GM661_06140</name>
</gene>
<name>A0A8A7KI91_9FIRM</name>
<dbReference type="RefSeq" id="WP_230869215.1">
    <property type="nucleotide sequence ID" value="NZ_CP046640.1"/>
</dbReference>
<dbReference type="InterPro" id="IPR018709">
    <property type="entry name" value="CoA_activase_DUF2229"/>
</dbReference>
<dbReference type="PANTHER" id="PTHR32329">
    <property type="entry name" value="BIFUNCTIONAL PROTEIN [INCLUDES 2-HYDROXYACYL-COA DEHYDRATASE (N-TER) AND ITS ACTIVATOR DOMAIN (C_TERM)-RELATED"/>
    <property type="match status" value="1"/>
</dbReference>
<dbReference type="KEGG" id="ifn:GM661_06140"/>
<reference evidence="2" key="1">
    <citation type="submission" date="2019-12" db="EMBL/GenBank/DDBJ databases">
        <authorList>
            <person name="zhang j."/>
            <person name="sun C.M."/>
        </authorList>
    </citation>
    <scope>NUCLEOTIDE SEQUENCE</scope>
    <source>
        <strain evidence="2">NS-1</strain>
    </source>
</reference>
<accession>A0A8A7KI91</accession>
<dbReference type="Gene3D" id="3.40.50.11900">
    <property type="match status" value="1"/>
</dbReference>
<evidence type="ECO:0000313" key="2">
    <source>
        <dbReference type="EMBL" id="QTL97592.1"/>
    </source>
</evidence>
<dbReference type="InterPro" id="IPR051805">
    <property type="entry name" value="Dehydratase_Activator_Redct"/>
</dbReference>
<proteinExistence type="predicted"/>
<evidence type="ECO:0000313" key="3">
    <source>
        <dbReference type="Proteomes" id="UP000665020"/>
    </source>
</evidence>
<sequence length="326" mass="37495">MKIGVPRALLYYYYFPFWESFFNNLGCELVVSDKTSEVLINRGIKNSVSEICVPIKVYIGHVFNLLDKGVDYIYVPRFISIKKNITFCPKFLGLPDMIRNSLQGVEGKILSNYIEARSDDISNYKNYLGFMDKLGVSRSTLKNAAKKARKVWLNFREKSRQGLFIDQILNDRIITGASNNEITIGVVGYVYNVYDQFISMDFIDRLREMKVNVLTFEMLETKKIEEQVGKFAKKMFWEFTNKLLGAGYHFIHSPQVDGIIHITAFGCGPDSILGPFLDTEAEAFNKPLMRLRIDEQTGESHLITRIEAFTDMIRAKKEEEEGGSFR</sequence>
<dbReference type="EMBL" id="CP046640">
    <property type="protein sequence ID" value="QTL97592.1"/>
    <property type="molecule type" value="Genomic_DNA"/>
</dbReference>